<dbReference type="Proteomes" id="UP000503251">
    <property type="component" value="Chromosome"/>
</dbReference>
<feature type="domain" description="Peptidase C39" evidence="1">
    <location>
        <begin position="49"/>
        <end position="204"/>
    </location>
</feature>
<protein>
    <recommendedName>
        <fullName evidence="1">Peptidase C39 domain-containing protein</fullName>
    </recommendedName>
</protein>
<dbReference type="Gene3D" id="3.90.70.10">
    <property type="entry name" value="Cysteine proteinases"/>
    <property type="match status" value="1"/>
</dbReference>
<dbReference type="InterPro" id="IPR005074">
    <property type="entry name" value="Peptidase_C39"/>
</dbReference>
<organism evidence="2 3">
    <name type="scientific">Oceanidesulfovibrio marinus</name>
    <dbReference type="NCBI Taxonomy" id="370038"/>
    <lineage>
        <taxon>Bacteria</taxon>
        <taxon>Pseudomonadati</taxon>
        <taxon>Thermodesulfobacteriota</taxon>
        <taxon>Desulfovibrionia</taxon>
        <taxon>Desulfovibrionales</taxon>
        <taxon>Desulfovibrionaceae</taxon>
        <taxon>Oceanidesulfovibrio</taxon>
    </lineage>
</organism>
<evidence type="ECO:0000313" key="3">
    <source>
        <dbReference type="Proteomes" id="UP000503251"/>
    </source>
</evidence>
<proteinExistence type="predicted"/>
<gene>
    <name evidence="2" type="ORF">E8L03_20165</name>
</gene>
<accession>A0ABX6NK89</accession>
<keyword evidence="3" id="KW-1185">Reference proteome</keyword>
<name>A0ABX6NK89_9BACT</name>
<evidence type="ECO:0000259" key="1">
    <source>
        <dbReference type="PROSITE" id="PS50990"/>
    </source>
</evidence>
<reference evidence="2 3" key="1">
    <citation type="submission" date="2019-04" db="EMBL/GenBank/DDBJ databases">
        <title>Isolation and culture of sulfate reducing bacteria from the cold seep of the South China Sea.</title>
        <authorList>
            <person name="Sun C."/>
            <person name="Liu R."/>
        </authorList>
    </citation>
    <scope>NUCLEOTIDE SEQUENCE [LARGE SCALE GENOMIC DNA]</scope>
    <source>
        <strain evidence="2 3">CS1</strain>
    </source>
</reference>
<dbReference type="Pfam" id="PF03412">
    <property type="entry name" value="Peptidase_C39"/>
    <property type="match status" value="1"/>
</dbReference>
<dbReference type="EMBL" id="CP039543">
    <property type="protein sequence ID" value="QJT11084.1"/>
    <property type="molecule type" value="Genomic_DNA"/>
</dbReference>
<dbReference type="PROSITE" id="PS50990">
    <property type="entry name" value="PEPTIDASE_C39"/>
    <property type="match status" value="1"/>
</dbReference>
<evidence type="ECO:0000313" key="2">
    <source>
        <dbReference type="EMBL" id="QJT11084.1"/>
    </source>
</evidence>
<dbReference type="RefSeq" id="WP_171268340.1">
    <property type="nucleotide sequence ID" value="NZ_CP039543.1"/>
</dbReference>
<sequence>MNVTRRHFLGAIAMTLAVTRLGFAQPAVDEVALRHFDNESVLPVRFEEQLTNFSCGMACLVSVLNYWGVPSDQQVLIDEYPPDHGSRGYSLGELKRIAMDRNLKAFSLQGGFNFLKQQISKGRPQITPLLIPYGEFDFDRVRRIPGAGRLFGGMSRRLTGSYSHFVVVSAIAEGRVLVMNPMYGLQEIEESRFLDMWKKQKQSMLLVAS</sequence>